<evidence type="ECO:0000313" key="8">
    <source>
        <dbReference type="EMBL" id="SDX23292.1"/>
    </source>
</evidence>
<dbReference type="InterPro" id="IPR030678">
    <property type="entry name" value="Peptide/Ni-bd"/>
</dbReference>
<protein>
    <submittedName>
        <fullName evidence="8">Oligopeptide transport system substrate-binding protein</fullName>
    </submittedName>
</protein>
<accession>A0A1H3A0J2</accession>
<evidence type="ECO:0000313" key="9">
    <source>
        <dbReference type="Proteomes" id="UP000198534"/>
    </source>
</evidence>
<evidence type="ECO:0000256" key="6">
    <source>
        <dbReference type="SAM" id="SignalP"/>
    </source>
</evidence>
<evidence type="ECO:0000259" key="7">
    <source>
        <dbReference type="Pfam" id="PF00496"/>
    </source>
</evidence>
<dbReference type="Pfam" id="PF00496">
    <property type="entry name" value="SBP_bac_5"/>
    <property type="match status" value="1"/>
</dbReference>
<keyword evidence="4 6" id="KW-0732">Signal</keyword>
<evidence type="ECO:0000256" key="5">
    <source>
        <dbReference type="ARBA" id="ARBA00022856"/>
    </source>
</evidence>
<dbReference type="FunFam" id="3.90.76.10:FF:000001">
    <property type="entry name" value="Oligopeptide ABC transporter substrate-binding protein"/>
    <property type="match status" value="1"/>
</dbReference>
<dbReference type="PIRSF" id="PIRSF002741">
    <property type="entry name" value="MppA"/>
    <property type="match status" value="1"/>
</dbReference>
<evidence type="ECO:0000256" key="3">
    <source>
        <dbReference type="ARBA" id="ARBA00022448"/>
    </source>
</evidence>
<organism evidence="8 9">
    <name type="scientific">Marininema mesophilum</name>
    <dbReference type="NCBI Taxonomy" id="1048340"/>
    <lineage>
        <taxon>Bacteria</taxon>
        <taxon>Bacillati</taxon>
        <taxon>Bacillota</taxon>
        <taxon>Bacilli</taxon>
        <taxon>Bacillales</taxon>
        <taxon>Thermoactinomycetaceae</taxon>
        <taxon>Marininema</taxon>
    </lineage>
</organism>
<evidence type="ECO:0000256" key="1">
    <source>
        <dbReference type="ARBA" id="ARBA00004196"/>
    </source>
</evidence>
<dbReference type="OrthoDB" id="9801912at2"/>
<dbReference type="STRING" id="1048340.SAMN05444487_11285"/>
<evidence type="ECO:0000256" key="4">
    <source>
        <dbReference type="ARBA" id="ARBA00022729"/>
    </source>
</evidence>
<dbReference type="EMBL" id="FNNQ01000012">
    <property type="protein sequence ID" value="SDX23292.1"/>
    <property type="molecule type" value="Genomic_DNA"/>
</dbReference>
<dbReference type="Gene3D" id="3.10.105.10">
    <property type="entry name" value="Dipeptide-binding Protein, Domain 3"/>
    <property type="match status" value="1"/>
</dbReference>
<dbReference type="PANTHER" id="PTHR30290">
    <property type="entry name" value="PERIPLASMIC BINDING COMPONENT OF ABC TRANSPORTER"/>
    <property type="match status" value="1"/>
</dbReference>
<reference evidence="8 9" key="1">
    <citation type="submission" date="2016-10" db="EMBL/GenBank/DDBJ databases">
        <authorList>
            <person name="de Groot N.N."/>
        </authorList>
    </citation>
    <scope>NUCLEOTIDE SEQUENCE [LARGE SCALE GENOMIC DNA]</scope>
    <source>
        <strain evidence="8 9">DSM 45610</strain>
    </source>
</reference>
<dbReference type="InterPro" id="IPR000914">
    <property type="entry name" value="SBP_5_dom"/>
</dbReference>
<dbReference type="GO" id="GO:1904680">
    <property type="term" value="F:peptide transmembrane transporter activity"/>
    <property type="evidence" value="ECO:0007669"/>
    <property type="project" value="TreeGrafter"/>
</dbReference>
<keyword evidence="5" id="KW-0653">Protein transport</keyword>
<dbReference type="Gene3D" id="3.40.190.10">
    <property type="entry name" value="Periplasmic binding protein-like II"/>
    <property type="match status" value="1"/>
</dbReference>
<comment type="similarity">
    <text evidence="2">Belongs to the bacterial solute-binding protein 5 family.</text>
</comment>
<keyword evidence="9" id="KW-1185">Reference proteome</keyword>
<gene>
    <name evidence="8" type="ORF">SAMN05444487_11285</name>
</gene>
<dbReference type="GO" id="GO:0030288">
    <property type="term" value="C:outer membrane-bounded periplasmic space"/>
    <property type="evidence" value="ECO:0007669"/>
    <property type="project" value="UniProtKB-ARBA"/>
</dbReference>
<feature type="domain" description="Solute-binding protein family 5" evidence="7">
    <location>
        <begin position="75"/>
        <end position="456"/>
    </location>
</feature>
<feature type="signal peptide" evidence="6">
    <location>
        <begin position="1"/>
        <end position="22"/>
    </location>
</feature>
<dbReference type="CDD" id="cd08504">
    <property type="entry name" value="PBP2_OppA"/>
    <property type="match status" value="1"/>
</dbReference>
<dbReference type="Proteomes" id="UP000198534">
    <property type="component" value="Unassembled WGS sequence"/>
</dbReference>
<dbReference type="SUPFAM" id="SSF53850">
    <property type="entry name" value="Periplasmic binding protein-like II"/>
    <property type="match status" value="1"/>
</dbReference>
<dbReference type="RefSeq" id="WP_091741273.1">
    <property type="nucleotide sequence ID" value="NZ_FNNQ01000012.1"/>
</dbReference>
<name>A0A1H3A0J2_9BACL</name>
<comment type="subcellular location">
    <subcellularLocation>
        <location evidence="1">Cell envelope</location>
    </subcellularLocation>
</comment>
<keyword evidence="3" id="KW-0813">Transport</keyword>
<dbReference type="AlphaFoldDB" id="A0A1H3A0J2"/>
<keyword evidence="5" id="KW-0571">Peptide transport</keyword>
<dbReference type="PROSITE" id="PS51257">
    <property type="entry name" value="PROKAR_LIPOPROTEIN"/>
    <property type="match status" value="1"/>
</dbReference>
<sequence>MISPVKWLATILVCILALTACTSGEKEATSTSSITLNAQTEPPSLDPALAIDTTSGWILDHLFEGLYKKDARGRVVKGVAEKVKVAKDGKTYIFSLKKNARWSDGSPLKAKDFEYAWKRVLSPKTASQFAIYLYYLKGGEAYNKGKGTAEDVGVKATGAHTLKVTLENPVAYFPELLTFWVTYPVKEKVVNQHPKNWFASAQTLVSNGAYQLKEWKHNERVIATKNPYYEAKKGIAMERIRWEMVDDSKTAYQMFKTKKLDVVTDLPADLLVKEKRSEEYKSTPYFGTYMYMLNVKKKPFTNVKIRKAFNLAIDRESLVKHVTRGGQKPAMAFVPYGFKTPTKGDFRQEERSYLQEDVKKARQLLKEGMKEEGWSKLPPIEITYNTDENHKAIAEAVQGMVKKNLGVDVKLTNQEWKVYLNTLSQKDYQMARMGWTGVIVDPVVFLDYYLGDSPNNQTGWVNKKYDHLMMQAKQEQNEENRLKLLHQAEGILMKDLPFIPIYYYSQNGLVQSDWENIVFRTNRNPDVRWATQKK</sequence>
<dbReference type="PANTHER" id="PTHR30290:SF79">
    <property type="entry name" value="DIPEPTIDE-BINDING PROTEIN DPPE"/>
    <property type="match status" value="1"/>
</dbReference>
<feature type="chain" id="PRO_5039427381" evidence="6">
    <location>
        <begin position="23"/>
        <end position="534"/>
    </location>
</feature>
<evidence type="ECO:0000256" key="2">
    <source>
        <dbReference type="ARBA" id="ARBA00005695"/>
    </source>
</evidence>
<dbReference type="InterPro" id="IPR039424">
    <property type="entry name" value="SBP_5"/>
</dbReference>
<dbReference type="GO" id="GO:0015833">
    <property type="term" value="P:peptide transport"/>
    <property type="evidence" value="ECO:0007669"/>
    <property type="project" value="UniProtKB-KW"/>
</dbReference>
<dbReference type="GO" id="GO:0043190">
    <property type="term" value="C:ATP-binding cassette (ABC) transporter complex"/>
    <property type="evidence" value="ECO:0007669"/>
    <property type="project" value="InterPro"/>
</dbReference>
<dbReference type="FunFam" id="3.10.105.10:FF:000001">
    <property type="entry name" value="Oligopeptide ABC transporter, oligopeptide-binding protein"/>
    <property type="match status" value="1"/>
</dbReference>
<proteinExistence type="inferred from homology"/>
<dbReference type="Gene3D" id="3.90.76.10">
    <property type="entry name" value="Dipeptide-binding Protein, Domain 1"/>
    <property type="match status" value="1"/>
</dbReference>